<comment type="caution">
    <text evidence="1">The sequence shown here is derived from an EMBL/GenBank/DDBJ whole genome shotgun (WGS) entry which is preliminary data.</text>
</comment>
<keyword evidence="2" id="KW-1185">Reference proteome</keyword>
<sequence length="101" mass="10914">MYLPARGRFLEWSATIWMELGREIEPDPEEAAAPGGGGLSADQIKAVVEPLVKHDKAFGAAERTTARFRILLAGAPVGDQARTAAMVLPDLKEDFSSYLSL</sequence>
<organism evidence="1 2">
    <name type="scientific">Seminavis robusta</name>
    <dbReference type="NCBI Taxonomy" id="568900"/>
    <lineage>
        <taxon>Eukaryota</taxon>
        <taxon>Sar</taxon>
        <taxon>Stramenopiles</taxon>
        <taxon>Ochrophyta</taxon>
        <taxon>Bacillariophyta</taxon>
        <taxon>Bacillariophyceae</taxon>
        <taxon>Bacillariophycidae</taxon>
        <taxon>Naviculales</taxon>
        <taxon>Naviculaceae</taxon>
        <taxon>Seminavis</taxon>
    </lineage>
</organism>
<protein>
    <submittedName>
        <fullName evidence="1">Uncharacterized protein</fullName>
    </submittedName>
</protein>
<dbReference type="EMBL" id="CAICTM010003762">
    <property type="protein sequence ID" value="CAB9531631.1"/>
    <property type="molecule type" value="Genomic_DNA"/>
</dbReference>
<accession>A0A9N8F4V3</accession>
<dbReference type="AlphaFoldDB" id="A0A9N8F4V3"/>
<evidence type="ECO:0000313" key="2">
    <source>
        <dbReference type="Proteomes" id="UP001153069"/>
    </source>
</evidence>
<dbReference type="Proteomes" id="UP001153069">
    <property type="component" value="Unassembled WGS sequence"/>
</dbReference>
<gene>
    <name evidence="1" type="ORF">SEMRO_3764_G350900.1</name>
</gene>
<name>A0A9N8F4V3_9STRA</name>
<evidence type="ECO:0000313" key="1">
    <source>
        <dbReference type="EMBL" id="CAB9531631.1"/>
    </source>
</evidence>
<proteinExistence type="predicted"/>
<reference evidence="1" key="1">
    <citation type="submission" date="2020-06" db="EMBL/GenBank/DDBJ databases">
        <authorList>
            <consortium name="Plant Systems Biology data submission"/>
        </authorList>
    </citation>
    <scope>NUCLEOTIDE SEQUENCE</scope>
    <source>
        <strain evidence="1">D6</strain>
    </source>
</reference>